<dbReference type="Proteomes" id="UP000182459">
    <property type="component" value="Chromosome"/>
</dbReference>
<dbReference type="RefSeq" id="WP_066045418.1">
    <property type="nucleotide sequence ID" value="NZ_CP018093.1"/>
</dbReference>
<dbReference type="NCBIfam" id="NF002794">
    <property type="entry name" value="PRK02925.1"/>
    <property type="match status" value="1"/>
</dbReference>
<comment type="catalytic activity">
    <reaction evidence="1">
        <text>D-glucuronate = D-fructuronate</text>
        <dbReference type="Rhea" id="RHEA:13049"/>
        <dbReference type="ChEBI" id="CHEBI:58720"/>
        <dbReference type="ChEBI" id="CHEBI:59863"/>
        <dbReference type="EC" id="5.3.1.12"/>
    </reaction>
</comment>
<dbReference type="GO" id="GO:0008880">
    <property type="term" value="F:glucuronate isomerase activity"/>
    <property type="evidence" value="ECO:0007669"/>
    <property type="project" value="UniProtKB-EC"/>
</dbReference>
<evidence type="ECO:0000256" key="3">
    <source>
        <dbReference type="ARBA" id="ARBA00008397"/>
    </source>
</evidence>
<evidence type="ECO:0000256" key="2">
    <source>
        <dbReference type="ARBA" id="ARBA00004892"/>
    </source>
</evidence>
<comment type="similarity">
    <text evidence="3">Belongs to the metallo-dependent hydrolases superfamily. Uronate isomerase family.</text>
</comment>
<dbReference type="AlphaFoldDB" id="A0AAC9JA63"/>
<evidence type="ECO:0000313" key="7">
    <source>
        <dbReference type="EMBL" id="APD50633.1"/>
    </source>
</evidence>
<dbReference type="EC" id="5.3.1.12" evidence="4"/>
<keyword evidence="6 7" id="KW-0413">Isomerase</keyword>
<proteinExistence type="inferred from homology"/>
<evidence type="ECO:0000256" key="6">
    <source>
        <dbReference type="ARBA" id="ARBA00023235"/>
    </source>
</evidence>
<dbReference type="PANTHER" id="PTHR30068">
    <property type="entry name" value="URONATE ISOMERASE"/>
    <property type="match status" value="1"/>
</dbReference>
<dbReference type="Gene3D" id="1.10.2020.10">
    <property type="entry name" value="uronate isomerase, domain 2, chain A"/>
    <property type="match status" value="1"/>
</dbReference>
<dbReference type="InterPro" id="IPR032466">
    <property type="entry name" value="Metal_Hydrolase"/>
</dbReference>
<evidence type="ECO:0000256" key="4">
    <source>
        <dbReference type="ARBA" id="ARBA00012546"/>
    </source>
</evidence>
<comment type="pathway">
    <text evidence="2">Carbohydrate metabolism; pentose and glucuronate interconversion.</text>
</comment>
<dbReference type="PANTHER" id="PTHR30068:SF4">
    <property type="entry name" value="URONATE ISOMERASE"/>
    <property type="match status" value="1"/>
</dbReference>
<keyword evidence="8" id="KW-1185">Reference proteome</keyword>
<dbReference type="SUPFAM" id="SSF51556">
    <property type="entry name" value="Metallo-dependent hydrolases"/>
    <property type="match status" value="1"/>
</dbReference>
<dbReference type="Pfam" id="PF02614">
    <property type="entry name" value="UxaC"/>
    <property type="match status" value="1"/>
</dbReference>
<name>A0AAC9JA63_9GAMM</name>
<sequence>MLNDNVLMPTDKQTRDLAFEIYQHIKNLPIISPHGHTDPKWFDENQAFENPVELLIKPDHYIFRMFYSQGLRLEDFGIARKDGKAVETDPRKIWHKVAENWYLFKGTQVGLWFDAQLKDVFNYDKSFNPATADELYDHIDSCLRQKEFLPREICKRFNIKVIATTDDVADDLIHHRNIANSDFDCKVVPTFRPDSVTNPELHPVHKNIKKLVKKLNKKIESYDDFINVLAERREFFKANGATASDHGVTIPKAYDLDKSERRSLFKKIITDVASDKDKRIFSGQMLTEMAKMATDDGLVMQIHAGVFRNHNPRIQRKFGNDKGCDIPLKCDFVNGLHPLLSKVGNNRNFKTVLFTMDESTYSRELAPLAGHYPSVFLGPAWWFNDSAEGMRRFRHAVTETAGFYNCSGFIDDTRALLSIPVRHDIARRIDAVYLAEMVLQGRISKEDALNIAYDITYTQSIKIFNMHNLIMEK</sequence>
<evidence type="ECO:0000256" key="1">
    <source>
        <dbReference type="ARBA" id="ARBA00001165"/>
    </source>
</evidence>
<dbReference type="GO" id="GO:0019698">
    <property type="term" value="P:D-galacturonate catabolic process"/>
    <property type="evidence" value="ECO:0007669"/>
    <property type="project" value="TreeGrafter"/>
</dbReference>
<dbReference type="Gene3D" id="3.20.20.140">
    <property type="entry name" value="Metal-dependent hydrolases"/>
    <property type="match status" value="1"/>
</dbReference>
<dbReference type="InterPro" id="IPR003766">
    <property type="entry name" value="Uronate_isomerase"/>
</dbReference>
<protein>
    <recommendedName>
        <fullName evidence="5">Uronate isomerase</fullName>
        <ecNumber evidence="4">5.3.1.12</ecNumber>
    </recommendedName>
</protein>
<dbReference type="EMBL" id="CP018093">
    <property type="protein sequence ID" value="APD50633.1"/>
    <property type="molecule type" value="Genomic_DNA"/>
</dbReference>
<accession>A0AAC9JA63</accession>
<gene>
    <name evidence="7" type="ORF">FSC454_05640</name>
</gene>
<reference evidence="7 8" key="1">
    <citation type="submission" date="2016-11" db="EMBL/GenBank/DDBJ databases">
        <authorList>
            <person name="Hagglund E."/>
            <person name="Bystrom M."/>
            <person name="Naslund J."/>
            <person name="Stenberg P."/>
            <person name="Sjodin A."/>
        </authorList>
    </citation>
    <scope>NUCLEOTIDE SEQUENCE [LARGE SCALE GENOMIC DNA]</scope>
    <source>
        <strain evidence="7 8">CCUG 58020</strain>
    </source>
</reference>
<evidence type="ECO:0000313" key="8">
    <source>
        <dbReference type="Proteomes" id="UP000182459"/>
    </source>
</evidence>
<dbReference type="KEGG" id="fhi:FSC454_05640"/>
<organism evidence="7 8">
    <name type="scientific">Francisella hispaniensis FSC454</name>
    <dbReference type="NCBI Taxonomy" id="1088883"/>
    <lineage>
        <taxon>Bacteria</taxon>
        <taxon>Pseudomonadati</taxon>
        <taxon>Pseudomonadota</taxon>
        <taxon>Gammaproteobacteria</taxon>
        <taxon>Thiotrichales</taxon>
        <taxon>Francisellaceae</taxon>
        <taxon>Francisella</taxon>
    </lineage>
</organism>
<evidence type="ECO:0000256" key="5">
    <source>
        <dbReference type="ARBA" id="ARBA00020555"/>
    </source>
</evidence>
<dbReference type="GO" id="GO:0042840">
    <property type="term" value="P:D-glucuronate catabolic process"/>
    <property type="evidence" value="ECO:0007669"/>
    <property type="project" value="TreeGrafter"/>
</dbReference>